<reference evidence="2" key="1">
    <citation type="journal article" date="2019" name="Int. J. Syst. Evol. Microbiol.">
        <title>The Global Catalogue of Microorganisms (GCM) 10K type strain sequencing project: providing services to taxonomists for standard genome sequencing and annotation.</title>
        <authorList>
            <consortium name="The Broad Institute Genomics Platform"/>
            <consortium name="The Broad Institute Genome Sequencing Center for Infectious Disease"/>
            <person name="Wu L."/>
            <person name="Ma J."/>
        </authorList>
    </citation>
    <scope>NUCLEOTIDE SEQUENCE [LARGE SCALE GENOMIC DNA]</scope>
    <source>
        <strain evidence="2">JCM 17068</strain>
    </source>
</reference>
<keyword evidence="2" id="KW-1185">Reference proteome</keyword>
<protein>
    <submittedName>
        <fullName evidence="1">Molybdenum carrier protein</fullName>
    </submittedName>
</protein>
<dbReference type="EMBL" id="BAABCS010000018">
    <property type="protein sequence ID" value="GAA4053192.1"/>
    <property type="molecule type" value="Genomic_DNA"/>
</dbReference>
<gene>
    <name evidence="1" type="ORF">GCM10022388_19440</name>
</gene>
<sequence>MISGGQTGADLGGLKAAKKLGIPTGGEAPKGFKTELGCNLELQSIYGLKESPSEDYGIRTVVNIRSSDATLIFSSNAKSPGTKLTIKHCEKLYKPYIIIDPKLESATDLTKAFLEKQYVRFRKRIILNVAGNRESKSPGTEAKVGQILLKVLEQK</sequence>
<dbReference type="InterPro" id="IPR024755">
    <property type="entry name" value="cpYpsA"/>
</dbReference>
<accession>A0ABP7UUI5</accession>
<evidence type="ECO:0000313" key="1">
    <source>
        <dbReference type="EMBL" id="GAA4053192.1"/>
    </source>
</evidence>
<dbReference type="Pfam" id="PF12694">
    <property type="entry name" value="cpYpsA"/>
    <property type="match status" value="1"/>
</dbReference>
<name>A0ABP7UUI5_9FLAO</name>
<comment type="caution">
    <text evidence="1">The sequence shown here is derived from an EMBL/GenBank/DDBJ whole genome shotgun (WGS) entry which is preliminary data.</text>
</comment>
<organism evidence="1 2">
    <name type="scientific">Flavobacterium chungnamense</name>
    <dbReference type="NCBI Taxonomy" id="706182"/>
    <lineage>
        <taxon>Bacteria</taxon>
        <taxon>Pseudomonadati</taxon>
        <taxon>Bacteroidota</taxon>
        <taxon>Flavobacteriia</taxon>
        <taxon>Flavobacteriales</taxon>
        <taxon>Flavobacteriaceae</taxon>
        <taxon>Flavobacterium</taxon>
    </lineage>
</organism>
<evidence type="ECO:0000313" key="2">
    <source>
        <dbReference type="Proteomes" id="UP001500426"/>
    </source>
</evidence>
<dbReference type="Gene3D" id="3.40.50.450">
    <property type="match status" value="1"/>
</dbReference>
<proteinExistence type="predicted"/>
<dbReference type="Proteomes" id="UP001500426">
    <property type="component" value="Unassembled WGS sequence"/>
</dbReference>